<dbReference type="EMBL" id="JACSRA010000014">
    <property type="protein sequence ID" value="MBD7911743.1"/>
    <property type="molecule type" value="Genomic_DNA"/>
</dbReference>
<dbReference type="Gene3D" id="1.10.10.10">
    <property type="entry name" value="Winged helix-like DNA-binding domain superfamily/Winged helix DNA-binding domain"/>
    <property type="match status" value="1"/>
</dbReference>
<dbReference type="InterPro" id="IPR001034">
    <property type="entry name" value="DeoR_HTH"/>
</dbReference>
<reference evidence="8 9" key="1">
    <citation type="submission" date="2020-08" db="EMBL/GenBank/DDBJ databases">
        <title>A Genomic Blueprint of the Chicken Gut Microbiome.</title>
        <authorList>
            <person name="Gilroy R."/>
            <person name="Ravi A."/>
            <person name="Getino M."/>
            <person name="Pursley I."/>
            <person name="Horton D.L."/>
            <person name="Alikhan N.-F."/>
            <person name="Baker D."/>
            <person name="Gharbi K."/>
            <person name="Hall N."/>
            <person name="Watson M."/>
            <person name="Adriaenssens E.M."/>
            <person name="Foster-Nyarko E."/>
            <person name="Jarju S."/>
            <person name="Secka A."/>
            <person name="Antonio M."/>
            <person name="Oren A."/>
            <person name="Chaudhuri R."/>
            <person name="La Ragione R.M."/>
            <person name="Hildebrand F."/>
            <person name="Pallen M.J."/>
        </authorList>
    </citation>
    <scope>NUCLEOTIDE SEQUENCE [LARGE SCALE GENOMIC DNA]</scope>
    <source>
        <strain evidence="8 9">Sa3CVN1</strain>
    </source>
</reference>
<comment type="caution">
    <text evidence="8">The sequence shown here is derived from an EMBL/GenBank/DDBJ whole genome shotgun (WGS) entry which is preliminary data.</text>
</comment>
<dbReference type="Pfam" id="PF08220">
    <property type="entry name" value="HTH_DeoR"/>
    <property type="match status" value="1"/>
</dbReference>
<organism evidence="8 9">
    <name type="scientific">Clostridium cibarium</name>
    <dbReference type="NCBI Taxonomy" id="2762247"/>
    <lineage>
        <taxon>Bacteria</taxon>
        <taxon>Bacillati</taxon>
        <taxon>Bacillota</taxon>
        <taxon>Clostridia</taxon>
        <taxon>Eubacteriales</taxon>
        <taxon>Clostridiaceae</taxon>
        <taxon>Clostridium</taxon>
    </lineage>
</organism>
<dbReference type="SUPFAM" id="SSF46785">
    <property type="entry name" value="Winged helix' DNA-binding domain"/>
    <property type="match status" value="1"/>
</dbReference>
<dbReference type="InterPro" id="IPR036388">
    <property type="entry name" value="WH-like_DNA-bd_sf"/>
</dbReference>
<keyword evidence="9" id="KW-1185">Reference proteome</keyword>
<protein>
    <recommendedName>
        <fullName evidence="1">Lactose phosphotransferase system repressor</fullName>
    </recommendedName>
</protein>
<accession>A0ABR8PU91</accession>
<dbReference type="PROSITE" id="PS51000">
    <property type="entry name" value="HTH_DEOR_2"/>
    <property type="match status" value="1"/>
</dbReference>
<keyword evidence="5" id="KW-0804">Transcription</keyword>
<evidence type="ECO:0000256" key="4">
    <source>
        <dbReference type="ARBA" id="ARBA00023125"/>
    </source>
</evidence>
<evidence type="ECO:0000259" key="7">
    <source>
        <dbReference type="PROSITE" id="PS51000"/>
    </source>
</evidence>
<dbReference type="InterPro" id="IPR014036">
    <property type="entry name" value="DeoR-like_C"/>
</dbReference>
<evidence type="ECO:0000256" key="1">
    <source>
        <dbReference type="ARBA" id="ARBA00021390"/>
    </source>
</evidence>
<dbReference type="PROSITE" id="PS00894">
    <property type="entry name" value="HTH_DEOR_1"/>
    <property type="match status" value="1"/>
</dbReference>
<evidence type="ECO:0000256" key="2">
    <source>
        <dbReference type="ARBA" id="ARBA00022491"/>
    </source>
</evidence>
<dbReference type="Proteomes" id="UP000627781">
    <property type="component" value="Unassembled WGS sequence"/>
</dbReference>
<dbReference type="InterPro" id="IPR037171">
    <property type="entry name" value="NagB/RpiA_transferase-like"/>
</dbReference>
<evidence type="ECO:0000313" key="8">
    <source>
        <dbReference type="EMBL" id="MBD7911743.1"/>
    </source>
</evidence>
<evidence type="ECO:0000313" key="9">
    <source>
        <dbReference type="Proteomes" id="UP000627781"/>
    </source>
</evidence>
<keyword evidence="3" id="KW-0805">Transcription regulation</keyword>
<dbReference type="Pfam" id="PF00455">
    <property type="entry name" value="DeoRC"/>
    <property type="match status" value="1"/>
</dbReference>
<evidence type="ECO:0000256" key="6">
    <source>
        <dbReference type="ARBA" id="ARBA00024937"/>
    </source>
</evidence>
<gene>
    <name evidence="8" type="ORF">H9661_10270</name>
</gene>
<dbReference type="RefSeq" id="WP_143317955.1">
    <property type="nucleotide sequence ID" value="NZ_JACSRA010000014.1"/>
</dbReference>
<keyword evidence="4" id="KW-0238">DNA-binding</keyword>
<evidence type="ECO:0000256" key="5">
    <source>
        <dbReference type="ARBA" id="ARBA00023163"/>
    </source>
</evidence>
<dbReference type="SUPFAM" id="SSF100950">
    <property type="entry name" value="NagB/RpiA/CoA transferase-like"/>
    <property type="match status" value="1"/>
</dbReference>
<comment type="function">
    <text evidence="6">Repressor of the lactose catabolism operon. Galactose-6-phosphate is the inducer.</text>
</comment>
<dbReference type="PRINTS" id="PR00037">
    <property type="entry name" value="HTHLACR"/>
</dbReference>
<evidence type="ECO:0000256" key="3">
    <source>
        <dbReference type="ARBA" id="ARBA00023015"/>
    </source>
</evidence>
<dbReference type="PANTHER" id="PTHR30363">
    <property type="entry name" value="HTH-TYPE TRANSCRIPTIONAL REGULATOR SRLR-RELATED"/>
    <property type="match status" value="1"/>
</dbReference>
<dbReference type="PANTHER" id="PTHR30363:SF4">
    <property type="entry name" value="GLYCEROL-3-PHOSPHATE REGULON REPRESSOR"/>
    <property type="match status" value="1"/>
</dbReference>
<dbReference type="SMART" id="SM00420">
    <property type="entry name" value="HTH_DEOR"/>
    <property type="match status" value="1"/>
</dbReference>
<dbReference type="SMART" id="SM01134">
    <property type="entry name" value="DeoRC"/>
    <property type="match status" value="1"/>
</dbReference>
<dbReference type="InterPro" id="IPR050313">
    <property type="entry name" value="Carb_Metab_HTH_regulators"/>
</dbReference>
<dbReference type="Gene3D" id="3.40.50.1360">
    <property type="match status" value="1"/>
</dbReference>
<dbReference type="InterPro" id="IPR036390">
    <property type="entry name" value="WH_DNA-bd_sf"/>
</dbReference>
<keyword evidence="2" id="KW-0678">Repressor</keyword>
<name>A0ABR8PU91_9CLOT</name>
<sequence length="255" mass="29011">MLKEERQQLILETVNRLGIIRISELTEKLEATEMTLRRDLKYLEEQGLLVRIHGGARSKENVKFEELSPNEKRTLNIDKKIEVAKIAASLIKENDIVYIGPGTTSEHIYDYINVSSAKIITNCLNVFDKFKDDKRFELILIGGRLREKTSTFIGSFANEALGKIRVKTAFIGANGISDNNIMTSNEEEGVGQKIIMNNAISRYVICDSTKIEKEDFFTLYQLEDVTALVTDSGIDPGMKKKYSRYCKVIDKIEEE</sequence>
<proteinExistence type="predicted"/>
<feature type="domain" description="HTH deoR-type" evidence="7">
    <location>
        <begin position="3"/>
        <end position="58"/>
    </location>
</feature>
<dbReference type="InterPro" id="IPR018356">
    <property type="entry name" value="Tscrpt_reg_HTH_DeoR_CS"/>
</dbReference>